<accession>A0AAE1JWW6</accession>
<organism evidence="2 3">
    <name type="scientific">Petrolisthes cinctipes</name>
    <name type="common">Flat porcelain crab</name>
    <dbReference type="NCBI Taxonomy" id="88211"/>
    <lineage>
        <taxon>Eukaryota</taxon>
        <taxon>Metazoa</taxon>
        <taxon>Ecdysozoa</taxon>
        <taxon>Arthropoda</taxon>
        <taxon>Crustacea</taxon>
        <taxon>Multicrustacea</taxon>
        <taxon>Malacostraca</taxon>
        <taxon>Eumalacostraca</taxon>
        <taxon>Eucarida</taxon>
        <taxon>Decapoda</taxon>
        <taxon>Pleocyemata</taxon>
        <taxon>Anomura</taxon>
        <taxon>Galatheoidea</taxon>
        <taxon>Porcellanidae</taxon>
        <taxon>Petrolisthes</taxon>
    </lineage>
</organism>
<name>A0AAE1JWW6_PETCI</name>
<dbReference type="Proteomes" id="UP001286313">
    <property type="component" value="Unassembled WGS sequence"/>
</dbReference>
<dbReference type="EMBL" id="JAWQEG010004791">
    <property type="protein sequence ID" value="KAK3860211.1"/>
    <property type="molecule type" value="Genomic_DNA"/>
</dbReference>
<comment type="caution">
    <text evidence="2">The sequence shown here is derived from an EMBL/GenBank/DDBJ whole genome shotgun (WGS) entry which is preliminary data.</text>
</comment>
<dbReference type="AlphaFoldDB" id="A0AAE1JWW6"/>
<gene>
    <name evidence="2" type="ORF">Pcinc_033723</name>
</gene>
<feature type="non-terminal residue" evidence="2">
    <location>
        <position position="1"/>
    </location>
</feature>
<evidence type="ECO:0000313" key="2">
    <source>
        <dbReference type="EMBL" id="KAK3860211.1"/>
    </source>
</evidence>
<reference evidence="2" key="1">
    <citation type="submission" date="2023-10" db="EMBL/GenBank/DDBJ databases">
        <title>Genome assemblies of two species of porcelain crab, Petrolisthes cinctipes and Petrolisthes manimaculis (Anomura: Porcellanidae).</title>
        <authorList>
            <person name="Angst P."/>
        </authorList>
    </citation>
    <scope>NUCLEOTIDE SEQUENCE</scope>
    <source>
        <strain evidence="2">PB745_01</strain>
        <tissue evidence="2">Gill</tissue>
    </source>
</reference>
<evidence type="ECO:0000256" key="1">
    <source>
        <dbReference type="SAM" id="MobiDB-lite"/>
    </source>
</evidence>
<proteinExistence type="predicted"/>
<keyword evidence="3" id="KW-1185">Reference proteome</keyword>
<evidence type="ECO:0000313" key="3">
    <source>
        <dbReference type="Proteomes" id="UP001286313"/>
    </source>
</evidence>
<sequence>MLSFLSLRPGRLLKLRKHVTFTKDKRSSVDLSGHCGPGAPPHPGLTDLPDGRGSSIRGEEGYRGESPQPAPLYVIYDEPNNSVGVKRNSFR</sequence>
<protein>
    <submittedName>
        <fullName evidence="2">Uncharacterized protein</fullName>
    </submittedName>
</protein>
<feature type="region of interest" description="Disordered" evidence="1">
    <location>
        <begin position="26"/>
        <end position="76"/>
    </location>
</feature>